<organism evidence="3 4">
    <name type="scientific">Mortierella isabellina</name>
    <name type="common">Filamentous fungus</name>
    <name type="synonym">Umbelopsis isabellina</name>
    <dbReference type="NCBI Taxonomy" id="91625"/>
    <lineage>
        <taxon>Eukaryota</taxon>
        <taxon>Fungi</taxon>
        <taxon>Fungi incertae sedis</taxon>
        <taxon>Mucoromycota</taxon>
        <taxon>Mucoromycotina</taxon>
        <taxon>Umbelopsidomycetes</taxon>
        <taxon>Umbelopsidales</taxon>
        <taxon>Umbelopsidaceae</taxon>
        <taxon>Umbelopsis</taxon>
    </lineage>
</organism>
<feature type="coiled-coil region" evidence="1">
    <location>
        <begin position="44"/>
        <end position="78"/>
    </location>
</feature>
<evidence type="ECO:0000256" key="2">
    <source>
        <dbReference type="SAM" id="MobiDB-lite"/>
    </source>
</evidence>
<dbReference type="OrthoDB" id="2373442at2759"/>
<protein>
    <submittedName>
        <fullName evidence="3">Uncharacterized protein</fullName>
    </submittedName>
</protein>
<comment type="caution">
    <text evidence="3">The sequence shown here is derived from an EMBL/GenBank/DDBJ whole genome shotgun (WGS) entry which is preliminary data.</text>
</comment>
<feature type="region of interest" description="Disordered" evidence="2">
    <location>
        <begin position="117"/>
        <end position="183"/>
    </location>
</feature>
<evidence type="ECO:0000313" key="3">
    <source>
        <dbReference type="EMBL" id="KAG2173336.1"/>
    </source>
</evidence>
<dbReference type="Proteomes" id="UP000654370">
    <property type="component" value="Unassembled WGS sequence"/>
</dbReference>
<sequence>MDFDDEAFADNFDEDLLRAVEQQESQYFGVAGPSVVQNFASAAHSNGENEVERLRRMLAEKEQQISQQKIRLEQLTTNIEYENQHKLSMERQIAYKDRLIASRDGEILSARQQIRMLDNRNRSQSRQSVPPPQISDPTDYGYREPSATPSMSEHMEGDESSSRKRSQRALPKSMFTAPKTKKQRLLPRSITPDVDVVNQQMQETHVTSPTVDKGKDMLLRRLLCEVVQGDDTLNTAREFDIRNTAQITQLSEDYAKRFAPLADGNSDPKLQDISLTLFECLVQAPNVSINWTTRQLTTIFSQYIVISRRHRMIEVLQPAIHALNILVASYDVPKEHLLRAQLQDKENAALHNLILAISFFPSPDFEVQYERAHEKREAIANLKFEKFVNLDAYVNSYGLTLDDLEYNNDKKKMLSHRSLLEITSIMHHVLSSSANGQSECWYFLRDKSFISLLHMARPIPIIQQALQVILDQVNACCIPHHLIAVKTTPNNERRKDDLAVLEQLSNNGDNFRSILDNMVELMKYSCKDEMQATEWDSIRLTIINIVDVALAANSLSILSEEVSLVLAMVERYLTLEVDKIKGKKATKLSLKSKVTVSICITIVHRLFQLNPTEISHMDSVLEDNLKKAMRELQLVKQQWDIGDAELIDVIIDLMDNHVDIKMEIATVS</sequence>
<accession>A0A8H7PG47</accession>
<reference evidence="3" key="1">
    <citation type="submission" date="2020-12" db="EMBL/GenBank/DDBJ databases">
        <title>Metabolic potential, ecology and presence of endohyphal bacteria is reflected in genomic diversity of Mucoromycotina.</title>
        <authorList>
            <person name="Muszewska A."/>
            <person name="Okrasinska A."/>
            <person name="Steczkiewicz K."/>
            <person name="Drgas O."/>
            <person name="Orlowska M."/>
            <person name="Perlinska-Lenart U."/>
            <person name="Aleksandrzak-Piekarczyk T."/>
            <person name="Szatraj K."/>
            <person name="Zielenkiewicz U."/>
            <person name="Pilsyk S."/>
            <person name="Malc E."/>
            <person name="Mieczkowski P."/>
            <person name="Kruszewska J.S."/>
            <person name="Biernat P."/>
            <person name="Pawlowska J."/>
        </authorList>
    </citation>
    <scope>NUCLEOTIDE SEQUENCE</scope>
    <source>
        <strain evidence="3">WA0000067209</strain>
    </source>
</reference>
<gene>
    <name evidence="3" type="ORF">INT43_004710</name>
</gene>
<name>A0A8H7PG47_MORIS</name>
<evidence type="ECO:0000256" key="1">
    <source>
        <dbReference type="SAM" id="Coils"/>
    </source>
</evidence>
<proteinExistence type="predicted"/>
<dbReference type="AlphaFoldDB" id="A0A8H7PG47"/>
<evidence type="ECO:0000313" key="4">
    <source>
        <dbReference type="Proteomes" id="UP000654370"/>
    </source>
</evidence>
<keyword evidence="1" id="KW-0175">Coiled coil</keyword>
<dbReference type="EMBL" id="JAEPQZ010000015">
    <property type="protein sequence ID" value="KAG2173336.1"/>
    <property type="molecule type" value="Genomic_DNA"/>
</dbReference>
<feature type="compositionally biased region" description="Basic and acidic residues" evidence="2">
    <location>
        <begin position="153"/>
        <end position="162"/>
    </location>
</feature>
<keyword evidence="4" id="KW-1185">Reference proteome</keyword>